<feature type="chain" id="PRO_5043138056" evidence="2">
    <location>
        <begin position="20"/>
        <end position="160"/>
    </location>
</feature>
<keyword evidence="1" id="KW-0812">Transmembrane</keyword>
<proteinExistence type="predicted"/>
<organism evidence="5">
    <name type="scientific">Echinostoma caproni</name>
    <dbReference type="NCBI Taxonomy" id="27848"/>
    <lineage>
        <taxon>Eukaryota</taxon>
        <taxon>Metazoa</taxon>
        <taxon>Spiralia</taxon>
        <taxon>Lophotrochozoa</taxon>
        <taxon>Platyhelminthes</taxon>
        <taxon>Trematoda</taxon>
        <taxon>Digenea</taxon>
        <taxon>Plagiorchiida</taxon>
        <taxon>Echinostomata</taxon>
        <taxon>Echinostomatoidea</taxon>
        <taxon>Echinostomatidae</taxon>
        <taxon>Echinostoma</taxon>
    </lineage>
</organism>
<protein>
    <submittedName>
        <fullName evidence="5">MFS domain-containing protein</fullName>
    </submittedName>
</protein>
<evidence type="ECO:0000256" key="1">
    <source>
        <dbReference type="SAM" id="Phobius"/>
    </source>
</evidence>
<keyword evidence="1" id="KW-0472">Membrane</keyword>
<dbReference type="SUPFAM" id="SSF103473">
    <property type="entry name" value="MFS general substrate transporter"/>
    <property type="match status" value="1"/>
</dbReference>
<keyword evidence="2" id="KW-0732">Signal</keyword>
<evidence type="ECO:0000313" key="4">
    <source>
        <dbReference type="Proteomes" id="UP000272942"/>
    </source>
</evidence>
<feature type="transmembrane region" description="Helical" evidence="1">
    <location>
        <begin position="63"/>
        <end position="85"/>
    </location>
</feature>
<reference evidence="3 4" key="2">
    <citation type="submission" date="2018-11" db="EMBL/GenBank/DDBJ databases">
        <authorList>
            <consortium name="Pathogen Informatics"/>
        </authorList>
    </citation>
    <scope>NUCLEOTIDE SEQUENCE [LARGE SCALE GENOMIC DNA]</scope>
    <source>
        <strain evidence="3 4">Egypt</strain>
    </source>
</reference>
<evidence type="ECO:0000313" key="5">
    <source>
        <dbReference type="WBParaSite" id="ECPE_0000598701-mRNA-1"/>
    </source>
</evidence>
<dbReference type="EMBL" id="UZAN01042899">
    <property type="protein sequence ID" value="VDP77074.1"/>
    <property type="molecule type" value="Genomic_DNA"/>
</dbReference>
<feature type="transmembrane region" description="Helical" evidence="1">
    <location>
        <begin position="31"/>
        <end position="51"/>
    </location>
</feature>
<dbReference type="AlphaFoldDB" id="A0A183AG89"/>
<evidence type="ECO:0000256" key="2">
    <source>
        <dbReference type="SAM" id="SignalP"/>
    </source>
</evidence>
<reference evidence="5" key="1">
    <citation type="submission" date="2016-06" db="UniProtKB">
        <authorList>
            <consortium name="WormBaseParasite"/>
        </authorList>
    </citation>
    <scope>IDENTIFICATION</scope>
</reference>
<keyword evidence="4" id="KW-1185">Reference proteome</keyword>
<evidence type="ECO:0000313" key="3">
    <source>
        <dbReference type="EMBL" id="VDP77074.1"/>
    </source>
</evidence>
<dbReference type="InterPro" id="IPR036259">
    <property type="entry name" value="MFS_trans_sf"/>
</dbReference>
<gene>
    <name evidence="3" type="ORF">ECPE_LOCUS5974</name>
</gene>
<dbReference type="Proteomes" id="UP000272942">
    <property type="component" value="Unassembled WGS sequence"/>
</dbReference>
<keyword evidence="1" id="KW-1133">Transmembrane helix</keyword>
<accession>A0A183AG89</accession>
<name>A0A183AG89_9TREM</name>
<dbReference type="WBParaSite" id="ECPE_0000598701-mRNA-1">
    <property type="protein sequence ID" value="ECPE_0000598701-mRNA-1"/>
    <property type="gene ID" value="ECPE_0000598701"/>
</dbReference>
<feature type="signal peptide" evidence="2">
    <location>
        <begin position="1"/>
        <end position="19"/>
    </location>
</feature>
<sequence length="160" mass="17735">MCVLLILWTVLMCTFPHLALLSGPVARALYAIWVSVMFFCVSGVLVLAPSATQILFGPKNMAINYGIMFTALILGSVLAALITTVRVRGEWTILFAAISMTCVLALLVVVWILDAKAPRQLQFINLFAKLRATWCARHCCCPKCCYRLPQLEAEIQVSRL</sequence>
<dbReference type="OrthoDB" id="410267at2759"/>
<feature type="transmembrane region" description="Helical" evidence="1">
    <location>
        <begin position="91"/>
        <end position="113"/>
    </location>
</feature>